<dbReference type="InterPro" id="IPR036909">
    <property type="entry name" value="Cyt_c-like_dom_sf"/>
</dbReference>
<evidence type="ECO:0000256" key="8">
    <source>
        <dbReference type="PIRSR" id="PIRSR602326-1"/>
    </source>
</evidence>
<dbReference type="AlphaFoldDB" id="Q2KTR9"/>
<dbReference type="PANTHER" id="PTHR10266:SF3">
    <property type="entry name" value="CYTOCHROME C1, HEME PROTEIN, MITOCHONDRIAL"/>
    <property type="match status" value="1"/>
</dbReference>
<dbReference type="GO" id="GO:0046872">
    <property type="term" value="F:metal ion binding"/>
    <property type="evidence" value="ECO:0007669"/>
    <property type="project" value="UniProtKB-KW"/>
</dbReference>
<evidence type="ECO:0000256" key="7">
    <source>
        <dbReference type="ARBA" id="ARBA00023136"/>
    </source>
</evidence>
<dbReference type="Gene3D" id="1.10.760.10">
    <property type="entry name" value="Cytochrome c-like domain"/>
    <property type="match status" value="1"/>
</dbReference>
<feature type="binding site" description="covalent" evidence="8">
    <location>
        <position position="48"/>
    </location>
    <ligand>
        <name>heme c</name>
        <dbReference type="ChEBI" id="CHEBI:61717"/>
    </ligand>
</feature>
<dbReference type="EMBL" id="AM167904">
    <property type="protein sequence ID" value="CAJ50941.1"/>
    <property type="molecule type" value="Genomic_DNA"/>
</dbReference>
<keyword evidence="7 9" id="KW-0472">Membrane</keyword>
<name>Q2KTR9_BORA1</name>
<evidence type="ECO:0000256" key="9">
    <source>
        <dbReference type="SAM" id="Phobius"/>
    </source>
</evidence>
<sequence>MIRKLMAMALLLWCATANALDRAPDQTNDLASLQNGAKLFINYCLNCHSASAMRYNKLQEIGLTEQQIRDNLLFTGEKLGDAMTIAMTPEEAKKWFGVTPPDLSLMARAKSTTGGPSGADYLYTYLRTFYRDTSRPSGWNNLVFPGTAMPHALWQRQGPRELTLVKQREVTASDGSKRWEKVTTLYDAQGYSTSKAEPLAHFSGQEGPPEAKFRVLEPSREAAYDRDIADLTAFMTWMAEPVQRSRIRLGWGVLIFLGLFLVVSWRLNAAYWKHVR</sequence>
<dbReference type="InterPro" id="IPR002326">
    <property type="entry name" value="Cyt_c1"/>
</dbReference>
<evidence type="ECO:0000256" key="4">
    <source>
        <dbReference type="ARBA" id="ARBA00022723"/>
    </source>
</evidence>
<evidence type="ECO:0000256" key="1">
    <source>
        <dbReference type="ARBA" id="ARBA00004370"/>
    </source>
</evidence>
<evidence type="ECO:0000256" key="10">
    <source>
        <dbReference type="SAM" id="SignalP"/>
    </source>
</evidence>
<keyword evidence="6 8" id="KW-0408">Iron</keyword>
<protein>
    <submittedName>
        <fullName evidence="11">Cytochrome C</fullName>
    </submittedName>
</protein>
<comment type="subcellular location">
    <subcellularLocation>
        <location evidence="1">Membrane</location>
    </subcellularLocation>
</comment>
<dbReference type="GO" id="GO:0020037">
    <property type="term" value="F:heme binding"/>
    <property type="evidence" value="ECO:0007669"/>
    <property type="project" value="InterPro"/>
</dbReference>
<dbReference type="KEGG" id="bav:BAV3331"/>
<feature type="binding site" description="covalent" evidence="8">
    <location>
        <position position="44"/>
    </location>
    <ligand>
        <name>heme c</name>
        <dbReference type="ChEBI" id="CHEBI:61717"/>
    </ligand>
</feature>
<dbReference type="eggNOG" id="COG2857">
    <property type="taxonomic scope" value="Bacteria"/>
</dbReference>
<evidence type="ECO:0000256" key="6">
    <source>
        <dbReference type="ARBA" id="ARBA00023004"/>
    </source>
</evidence>
<dbReference type="HOGENOM" id="CLU_078597_0_0_4"/>
<dbReference type="STRING" id="360910.BAV3331"/>
<dbReference type="SUPFAM" id="SSF46626">
    <property type="entry name" value="Cytochrome c"/>
    <property type="match status" value="1"/>
</dbReference>
<dbReference type="PANTHER" id="PTHR10266">
    <property type="entry name" value="CYTOCHROME C1"/>
    <property type="match status" value="1"/>
</dbReference>
<accession>Q2KTR9</accession>
<dbReference type="Pfam" id="PF02167">
    <property type="entry name" value="Cytochrom_C1"/>
    <property type="match status" value="2"/>
</dbReference>
<evidence type="ECO:0000313" key="11">
    <source>
        <dbReference type="EMBL" id="CAJ50941.1"/>
    </source>
</evidence>
<keyword evidence="2 8" id="KW-0349">Heme</keyword>
<feature type="chain" id="PRO_5004211930" evidence="10">
    <location>
        <begin position="20"/>
        <end position="276"/>
    </location>
</feature>
<dbReference type="OrthoDB" id="9798864at2"/>
<keyword evidence="10" id="KW-0732">Signal</keyword>
<evidence type="ECO:0000313" key="12">
    <source>
        <dbReference type="Proteomes" id="UP000001977"/>
    </source>
</evidence>
<evidence type="ECO:0000256" key="3">
    <source>
        <dbReference type="ARBA" id="ARBA00022692"/>
    </source>
</evidence>
<dbReference type="GO" id="GO:0009055">
    <property type="term" value="F:electron transfer activity"/>
    <property type="evidence" value="ECO:0007669"/>
    <property type="project" value="InterPro"/>
</dbReference>
<evidence type="ECO:0000256" key="5">
    <source>
        <dbReference type="ARBA" id="ARBA00022989"/>
    </source>
</evidence>
<proteinExistence type="predicted"/>
<keyword evidence="12" id="KW-1185">Reference proteome</keyword>
<reference evidence="11 12" key="1">
    <citation type="journal article" date="2006" name="J. Bacteriol.">
        <title>Comparison of the genome sequence of the poultry pathogen Bordetella avium with those of B. bronchiseptica, B. pertussis, and B. parapertussis reveals extensive diversity in surface structures associated with host interaction.</title>
        <authorList>
            <person name="Sebaihia M."/>
            <person name="Preston A."/>
            <person name="Maskell D.J."/>
            <person name="Kuzmiak H."/>
            <person name="Connell T.D."/>
            <person name="King N.D."/>
            <person name="Orndorff P.E."/>
            <person name="Miyamoto D.M."/>
            <person name="Thomson N.R."/>
            <person name="Harris D."/>
            <person name="Goble A."/>
            <person name="Lord A."/>
            <person name="Murphy L."/>
            <person name="Quail M.A."/>
            <person name="Rutter S."/>
            <person name="Squares R."/>
            <person name="Squares S."/>
            <person name="Woodward J."/>
            <person name="Parkhill J."/>
            <person name="Temple L.M."/>
        </authorList>
    </citation>
    <scope>NUCLEOTIDE SEQUENCE [LARGE SCALE GENOMIC DNA]</scope>
    <source>
        <strain evidence="11 12">197N</strain>
    </source>
</reference>
<dbReference type="RefSeq" id="WP_012418968.1">
    <property type="nucleotide sequence ID" value="NC_010645.1"/>
</dbReference>
<dbReference type="GeneID" id="92933410"/>
<evidence type="ECO:0000256" key="2">
    <source>
        <dbReference type="ARBA" id="ARBA00022617"/>
    </source>
</evidence>
<organism evidence="11 12">
    <name type="scientific">Bordetella avium (strain 197N)</name>
    <dbReference type="NCBI Taxonomy" id="360910"/>
    <lineage>
        <taxon>Bacteria</taxon>
        <taxon>Pseudomonadati</taxon>
        <taxon>Pseudomonadota</taxon>
        <taxon>Betaproteobacteria</taxon>
        <taxon>Burkholderiales</taxon>
        <taxon>Alcaligenaceae</taxon>
        <taxon>Bordetella</taxon>
    </lineage>
</organism>
<dbReference type="GO" id="GO:0016020">
    <property type="term" value="C:membrane"/>
    <property type="evidence" value="ECO:0007669"/>
    <property type="project" value="UniProtKB-SubCell"/>
</dbReference>
<feature type="binding site" description="covalent" evidence="8">
    <location>
        <position position="47"/>
    </location>
    <ligand>
        <name>heme c</name>
        <dbReference type="ChEBI" id="CHEBI:61717"/>
    </ligand>
</feature>
<keyword evidence="3 9" id="KW-0812">Transmembrane</keyword>
<gene>
    <name evidence="11" type="primary">petC</name>
    <name evidence="11" type="ordered locus">BAV3331</name>
</gene>
<comment type="cofactor">
    <cofactor evidence="8">
        <name>heme c</name>
        <dbReference type="ChEBI" id="CHEBI:61717"/>
    </cofactor>
    <text evidence="8">Binds 1 heme c group covalently per subunit.</text>
</comment>
<keyword evidence="5 9" id="KW-1133">Transmembrane helix</keyword>
<feature type="transmembrane region" description="Helical" evidence="9">
    <location>
        <begin position="249"/>
        <end position="267"/>
    </location>
</feature>
<dbReference type="Proteomes" id="UP000001977">
    <property type="component" value="Chromosome"/>
</dbReference>
<keyword evidence="4 8" id="KW-0479">Metal-binding</keyword>
<feature type="signal peptide" evidence="10">
    <location>
        <begin position="1"/>
        <end position="19"/>
    </location>
</feature>